<evidence type="ECO:0000313" key="5">
    <source>
        <dbReference type="Proteomes" id="UP000176204"/>
    </source>
</evidence>
<keyword evidence="5" id="KW-1185">Reference proteome</keyword>
<feature type="domain" description="GYF" evidence="3">
    <location>
        <begin position="4"/>
        <end position="51"/>
    </location>
</feature>
<evidence type="ECO:0000313" key="4">
    <source>
        <dbReference type="EMBL" id="SEH75108.1"/>
    </source>
</evidence>
<dbReference type="SUPFAM" id="SSF81901">
    <property type="entry name" value="HCP-like"/>
    <property type="match status" value="1"/>
</dbReference>
<accession>A0A1C7PDE1</accession>
<dbReference type="InterPro" id="IPR025640">
    <property type="entry name" value="GYF_2"/>
</dbReference>
<dbReference type="SMART" id="SM00671">
    <property type="entry name" value="SEL1"/>
    <property type="match status" value="5"/>
</dbReference>
<reference evidence="5" key="1">
    <citation type="submission" date="2016-09" db="EMBL/GenBank/DDBJ databases">
        <authorList>
            <person name="Koehorst J."/>
        </authorList>
    </citation>
    <scope>NUCLEOTIDE SEQUENCE [LARGE SCALE GENOMIC DNA]</scope>
</reference>
<evidence type="ECO:0000256" key="2">
    <source>
        <dbReference type="SAM" id="Phobius"/>
    </source>
</evidence>
<evidence type="ECO:0000256" key="1">
    <source>
        <dbReference type="SAM" id="MobiDB-lite"/>
    </source>
</evidence>
<dbReference type="InterPro" id="IPR006597">
    <property type="entry name" value="Sel1-like"/>
</dbReference>
<gene>
    <name evidence="4" type="ORF">PYTT_0441</name>
</gene>
<dbReference type="STRING" id="1679444.PYTT_0441"/>
<sequence>MKNYYYAKQGEDAQGPFSTDALKKLLSDGAIAAEDMVCEEGAEEWRTLASVFPPEKKWKEWMDRKVVVTGIVALLIGCGIGYALHPAGTASGKAGIAKNGIPVELKSEKARELYKKAMKGDPEAQCDLGALYKDGEDVDQSYPKSVMWYKKAAEQNYVRGLKCMAWFHQKGFGVKLDWEKAHEYVLRAAQLGDSEAMYDVAVDYRIGWGADENNEEFIKWATKAADAGNSEAMLNLAECYVIGMSGVSENLDLAEQWARKAQEGGQKDAGKVLDDVQRARDRKVSDAEMQKSLDKLREISNDLKEDRD</sequence>
<name>A0A1C7PDE1_9BACT</name>
<dbReference type="InterPro" id="IPR011990">
    <property type="entry name" value="TPR-like_helical_dom_sf"/>
</dbReference>
<proteinExistence type="predicted"/>
<dbReference type="Pfam" id="PF14237">
    <property type="entry name" value="GYF_2"/>
    <property type="match status" value="1"/>
</dbReference>
<feature type="region of interest" description="Disordered" evidence="1">
    <location>
        <begin position="262"/>
        <end position="308"/>
    </location>
</feature>
<dbReference type="EMBL" id="LT629973">
    <property type="protein sequence ID" value="SEH75108.1"/>
    <property type="molecule type" value="Genomic_DNA"/>
</dbReference>
<dbReference type="Proteomes" id="UP000176204">
    <property type="component" value="Chromosome I"/>
</dbReference>
<keyword evidence="2" id="KW-0812">Transmembrane</keyword>
<dbReference type="PANTHER" id="PTHR43628:SF1">
    <property type="entry name" value="CHITIN SYNTHASE REGULATORY FACTOR 2-RELATED"/>
    <property type="match status" value="1"/>
</dbReference>
<keyword evidence="2" id="KW-1133">Transmembrane helix</keyword>
<dbReference type="AlphaFoldDB" id="A0A1C7PDE1"/>
<protein>
    <submittedName>
        <fullName evidence="4">Sel1 repeat</fullName>
    </submittedName>
</protein>
<dbReference type="Gene3D" id="1.25.40.10">
    <property type="entry name" value="Tetratricopeptide repeat domain"/>
    <property type="match status" value="1"/>
</dbReference>
<keyword evidence="2" id="KW-0472">Membrane</keyword>
<dbReference type="KEGG" id="agl:PYTT_0441"/>
<dbReference type="PANTHER" id="PTHR43628">
    <property type="entry name" value="ACTIVATOR OF C KINASE PROTEIN 1-RELATED"/>
    <property type="match status" value="1"/>
</dbReference>
<feature type="transmembrane region" description="Helical" evidence="2">
    <location>
        <begin position="66"/>
        <end position="84"/>
    </location>
</feature>
<dbReference type="OrthoDB" id="1149385at2"/>
<organism evidence="4 5">
    <name type="scientific">Akkermansia glycaniphila</name>
    <dbReference type="NCBI Taxonomy" id="1679444"/>
    <lineage>
        <taxon>Bacteria</taxon>
        <taxon>Pseudomonadati</taxon>
        <taxon>Verrucomicrobiota</taxon>
        <taxon>Verrucomicrobiia</taxon>
        <taxon>Verrucomicrobiales</taxon>
        <taxon>Akkermansiaceae</taxon>
        <taxon>Akkermansia</taxon>
    </lineage>
</organism>
<dbReference type="RefSeq" id="WP_067773885.1">
    <property type="nucleotide sequence ID" value="NZ_LIGX01000014.1"/>
</dbReference>
<dbReference type="InterPro" id="IPR052945">
    <property type="entry name" value="Mitotic_Regulator"/>
</dbReference>
<dbReference type="Pfam" id="PF08238">
    <property type="entry name" value="Sel1"/>
    <property type="match status" value="5"/>
</dbReference>
<evidence type="ECO:0000259" key="3">
    <source>
        <dbReference type="Pfam" id="PF14237"/>
    </source>
</evidence>
<dbReference type="PATRIC" id="fig|1679444.3.peg.2294"/>